<keyword evidence="7" id="KW-1185">Reference proteome</keyword>
<dbReference type="PANTHER" id="PTHR11138:SF5">
    <property type="entry name" value="METHIONYL-TRNA FORMYLTRANSFERASE, MITOCHONDRIAL"/>
    <property type="match status" value="1"/>
</dbReference>
<keyword evidence="3" id="KW-0648">Protein biosynthesis</keyword>
<dbReference type="EMBL" id="WRXO01000004">
    <property type="protein sequence ID" value="MVT42009.1"/>
    <property type="molecule type" value="Genomic_DNA"/>
</dbReference>
<organism evidence="6 7">
    <name type="scientific">Chitinophaga oryziterrae</name>
    <dbReference type="NCBI Taxonomy" id="1031224"/>
    <lineage>
        <taxon>Bacteria</taxon>
        <taxon>Pseudomonadati</taxon>
        <taxon>Bacteroidota</taxon>
        <taxon>Chitinophagia</taxon>
        <taxon>Chitinophagales</taxon>
        <taxon>Chitinophagaceae</taxon>
        <taxon>Chitinophaga</taxon>
    </lineage>
</organism>
<dbReference type="Pfam" id="PF02911">
    <property type="entry name" value="Formyl_trans_C"/>
    <property type="match status" value="1"/>
</dbReference>
<dbReference type="PANTHER" id="PTHR11138">
    <property type="entry name" value="METHIONYL-TRNA FORMYLTRANSFERASE"/>
    <property type="match status" value="1"/>
</dbReference>
<dbReference type="OrthoDB" id="1092294at2"/>
<evidence type="ECO:0000256" key="1">
    <source>
        <dbReference type="ARBA" id="ARBA00010699"/>
    </source>
</evidence>
<evidence type="ECO:0000256" key="3">
    <source>
        <dbReference type="ARBA" id="ARBA00022917"/>
    </source>
</evidence>
<dbReference type="InterPro" id="IPR002376">
    <property type="entry name" value="Formyl_transf_N"/>
</dbReference>
<dbReference type="InterPro" id="IPR044135">
    <property type="entry name" value="Met-tRNA-FMT_C"/>
</dbReference>
<evidence type="ECO:0000259" key="4">
    <source>
        <dbReference type="Pfam" id="PF00551"/>
    </source>
</evidence>
<proteinExistence type="inferred from homology"/>
<evidence type="ECO:0000313" key="6">
    <source>
        <dbReference type="EMBL" id="MVT42009.1"/>
    </source>
</evidence>
<dbReference type="InterPro" id="IPR036477">
    <property type="entry name" value="Formyl_transf_N_sf"/>
</dbReference>
<reference evidence="6 7" key="1">
    <citation type="submission" date="2019-12" db="EMBL/GenBank/DDBJ databases">
        <title>The draft genomic sequence of strain Chitinophaga oryziterrae JCM 16595.</title>
        <authorList>
            <person name="Zhang X."/>
        </authorList>
    </citation>
    <scope>NUCLEOTIDE SEQUENCE [LARGE SCALE GENOMIC DNA]</scope>
    <source>
        <strain evidence="6 7">JCM 16595</strain>
    </source>
</reference>
<gene>
    <name evidence="6" type="ORF">GO495_15565</name>
</gene>
<dbReference type="InterPro" id="IPR005793">
    <property type="entry name" value="Formyl_trans_C"/>
</dbReference>
<dbReference type="RefSeq" id="WP_157300645.1">
    <property type="nucleotide sequence ID" value="NZ_BAAAZB010000005.1"/>
</dbReference>
<dbReference type="SUPFAM" id="SSF53328">
    <property type="entry name" value="Formyltransferase"/>
    <property type="match status" value="1"/>
</dbReference>
<dbReference type="AlphaFoldDB" id="A0A6N8JCL9"/>
<feature type="domain" description="Formyl transferase C-terminal" evidence="5">
    <location>
        <begin position="202"/>
        <end position="272"/>
    </location>
</feature>
<keyword evidence="2 6" id="KW-0808">Transferase</keyword>
<dbReference type="SUPFAM" id="SSF50486">
    <property type="entry name" value="FMT C-terminal domain-like"/>
    <property type="match status" value="1"/>
</dbReference>
<evidence type="ECO:0000259" key="5">
    <source>
        <dbReference type="Pfam" id="PF02911"/>
    </source>
</evidence>
<dbReference type="InterPro" id="IPR011034">
    <property type="entry name" value="Formyl_transferase-like_C_sf"/>
</dbReference>
<dbReference type="Proteomes" id="UP000468388">
    <property type="component" value="Unassembled WGS sequence"/>
</dbReference>
<name>A0A6N8JCL9_9BACT</name>
<dbReference type="Pfam" id="PF00551">
    <property type="entry name" value="Formyl_trans_N"/>
    <property type="match status" value="1"/>
</dbReference>
<evidence type="ECO:0000313" key="7">
    <source>
        <dbReference type="Proteomes" id="UP000468388"/>
    </source>
</evidence>
<protein>
    <submittedName>
        <fullName evidence="6">Methionyl-tRNA formyltransferase</fullName>
    </submittedName>
</protein>
<comment type="similarity">
    <text evidence="1">Belongs to the Fmt family.</text>
</comment>
<dbReference type="Gene3D" id="3.40.50.12230">
    <property type="match status" value="1"/>
</dbReference>
<accession>A0A6N8JCL9</accession>
<dbReference type="GO" id="GO:0004479">
    <property type="term" value="F:methionyl-tRNA formyltransferase activity"/>
    <property type="evidence" value="ECO:0007669"/>
    <property type="project" value="TreeGrafter"/>
</dbReference>
<sequence>MHIGIISNSDECIPLAYTLANQGLQVCIFFSPSPDNYICEKVTKLLQVARVPCTIEKDPKTDVYNWLVKERPPVIFVLGYKYLLDVKKIGMLNIPAFNIHYGALPSFRGPVPVFWQLKQGRPSLEVSIHRLSAKFDDGEVVWRKETPNMPYYNYSYVHQLFSRLCIEGVQFILRVMQSHLPLPGIREKERTPAYHKRPQLADVTINWQMMSAEEICNLARACNPWNKGAQTFFNKQEVKFMDAVVVHTPATEAAGTILQDDERLLVACADGKMINVNMLYSGDFFVPSYHAAAWGFLKGKIFG</sequence>
<comment type="caution">
    <text evidence="6">The sequence shown here is derived from an EMBL/GenBank/DDBJ whole genome shotgun (WGS) entry which is preliminary data.</text>
</comment>
<dbReference type="CDD" id="cd08704">
    <property type="entry name" value="Met_tRNA_FMT_C"/>
    <property type="match status" value="1"/>
</dbReference>
<evidence type="ECO:0000256" key="2">
    <source>
        <dbReference type="ARBA" id="ARBA00022679"/>
    </source>
</evidence>
<feature type="domain" description="Formyl transferase N-terminal" evidence="4">
    <location>
        <begin position="60"/>
        <end position="153"/>
    </location>
</feature>